<reference evidence="2" key="1">
    <citation type="submission" date="2022-11" db="UniProtKB">
        <authorList>
            <consortium name="WormBaseParasite"/>
        </authorList>
    </citation>
    <scope>IDENTIFICATION</scope>
</reference>
<evidence type="ECO:0000313" key="1">
    <source>
        <dbReference type="Proteomes" id="UP000887576"/>
    </source>
</evidence>
<name>A0AC34PXC4_9BILA</name>
<sequence>MILQGIPSNLHAVLSQQQNQSGQNPALILAAQQQALANQQAAVLAAAQQQQQVQAQQKQRAEQQQPMLTSLAWPEHNPAVQIPHFDAETYKRVNIDINYSAIPSGMDLPINNVDTLRFFFNFGVSQAKTILERLARGPTNQALPPNLSNSALLKHIAMQSAAAAQQAAAQEQRGALSAIQQQAVAQQLQALSNPSSSIAALQNQLVQHMTRIGGQAGQGGQMKINDITEAMMLQSALLNPSLAQLRTQSTGHAFIPPNSFGASAALHPLEHELIRPTPVNLQAQVALNALQRSSNASTPNPPSSAPGSANNGHSSSPKVSIPVDPAPRKASSVTAHPELNDLQHRGLQALRSPSLMNEQLQRSLAAVEAAIIGGNSVTVTAGSGTPMTEISTTNSDSTSNYALGAQLSAALYQSVIGQIGSNTNSTGNGIRSGTSTPTTNATPINSSTPSSIMGGIGISNNSITSGKSITTGSSGNEQKPVVTYPSMMDVEGCPTLIQHSEMHYTETLKKNANFLPTNDTRSSPMAAESRRKSGLYALTSEIKDEKKDIKTEKPVDFASRPIDPIFREARKSLDRMNPYNEIAASTGINLANFVKASGETAATSSLGNCLIGIAGKSDVETRNDDDVAKTNGHTNHSPTADVNSNDDRRRRVSDYSNGSSHEEIDVCGDGMKHKTNREDDLSSPDEKRLRIASASDDE</sequence>
<evidence type="ECO:0000313" key="2">
    <source>
        <dbReference type="WBParaSite" id="JU765_v2.g10806.t2"/>
    </source>
</evidence>
<protein>
    <submittedName>
        <fullName evidence="2">Uncharacterized protein</fullName>
    </submittedName>
</protein>
<accession>A0AC34PXC4</accession>
<dbReference type="Proteomes" id="UP000887576">
    <property type="component" value="Unplaced"/>
</dbReference>
<proteinExistence type="predicted"/>
<organism evidence="1 2">
    <name type="scientific">Panagrolaimus sp. JU765</name>
    <dbReference type="NCBI Taxonomy" id="591449"/>
    <lineage>
        <taxon>Eukaryota</taxon>
        <taxon>Metazoa</taxon>
        <taxon>Ecdysozoa</taxon>
        <taxon>Nematoda</taxon>
        <taxon>Chromadorea</taxon>
        <taxon>Rhabditida</taxon>
        <taxon>Tylenchina</taxon>
        <taxon>Panagrolaimomorpha</taxon>
        <taxon>Panagrolaimoidea</taxon>
        <taxon>Panagrolaimidae</taxon>
        <taxon>Panagrolaimus</taxon>
    </lineage>
</organism>
<dbReference type="WBParaSite" id="JU765_v2.g10806.t2">
    <property type="protein sequence ID" value="JU765_v2.g10806.t2"/>
    <property type="gene ID" value="JU765_v2.g10806"/>
</dbReference>